<evidence type="ECO:0000313" key="4">
    <source>
        <dbReference type="Proteomes" id="UP001239462"/>
    </source>
</evidence>
<dbReference type="RefSeq" id="WP_289166440.1">
    <property type="nucleotide sequence ID" value="NZ_JASZZN010000023.1"/>
</dbReference>
<gene>
    <name evidence="3" type="ORF">QTN89_24155</name>
</gene>
<organism evidence="3 4">
    <name type="scientific">Roseiconus lacunae</name>
    <dbReference type="NCBI Taxonomy" id="2605694"/>
    <lineage>
        <taxon>Bacteria</taxon>
        <taxon>Pseudomonadati</taxon>
        <taxon>Planctomycetota</taxon>
        <taxon>Planctomycetia</taxon>
        <taxon>Pirellulales</taxon>
        <taxon>Pirellulaceae</taxon>
        <taxon>Roseiconus</taxon>
    </lineage>
</organism>
<dbReference type="GO" id="GO:0008483">
    <property type="term" value="F:transaminase activity"/>
    <property type="evidence" value="ECO:0007669"/>
    <property type="project" value="UniProtKB-KW"/>
</dbReference>
<feature type="domain" description="Aminotransferase class V" evidence="2">
    <location>
        <begin position="33"/>
        <end position="379"/>
    </location>
</feature>
<keyword evidence="1" id="KW-0663">Pyridoxal phosphate</keyword>
<dbReference type="PANTHER" id="PTHR43092:SF2">
    <property type="entry name" value="HERCYNYLCYSTEINE SULFOXIDE LYASE"/>
    <property type="match status" value="1"/>
</dbReference>
<accession>A0ABT7PPY0</accession>
<keyword evidence="3" id="KW-0032">Aminotransferase</keyword>
<evidence type="ECO:0000313" key="3">
    <source>
        <dbReference type="EMBL" id="MDM4018567.1"/>
    </source>
</evidence>
<reference evidence="3 4" key="1">
    <citation type="submission" date="2023-06" db="EMBL/GenBank/DDBJ databases">
        <title>Roseiconus lacunae JC819 isolated from Gulf of Mannar region, Tamil Nadu.</title>
        <authorList>
            <person name="Pk S."/>
            <person name="Ch S."/>
            <person name="Ch V.R."/>
        </authorList>
    </citation>
    <scope>NUCLEOTIDE SEQUENCE [LARGE SCALE GENOMIC DNA]</scope>
    <source>
        <strain evidence="3 4">JC819</strain>
    </source>
</reference>
<dbReference type="InterPro" id="IPR015424">
    <property type="entry name" value="PyrdxlP-dep_Trfase"/>
</dbReference>
<dbReference type="EMBL" id="JASZZN010000023">
    <property type="protein sequence ID" value="MDM4018567.1"/>
    <property type="molecule type" value="Genomic_DNA"/>
</dbReference>
<dbReference type="PANTHER" id="PTHR43092">
    <property type="entry name" value="L-CYSTEINE DESULFHYDRASE"/>
    <property type="match status" value="1"/>
</dbReference>
<comment type="caution">
    <text evidence="3">The sequence shown here is derived from an EMBL/GenBank/DDBJ whole genome shotgun (WGS) entry which is preliminary data.</text>
</comment>
<dbReference type="Gene3D" id="3.90.1150.10">
    <property type="entry name" value="Aspartate Aminotransferase, domain 1"/>
    <property type="match status" value="1"/>
</dbReference>
<name>A0ABT7PPY0_9BACT</name>
<dbReference type="InterPro" id="IPR000192">
    <property type="entry name" value="Aminotrans_V_dom"/>
</dbReference>
<proteinExistence type="predicted"/>
<dbReference type="Gene3D" id="3.40.640.10">
    <property type="entry name" value="Type I PLP-dependent aspartate aminotransferase-like (Major domain)"/>
    <property type="match status" value="1"/>
</dbReference>
<evidence type="ECO:0000259" key="2">
    <source>
        <dbReference type="Pfam" id="PF00266"/>
    </source>
</evidence>
<dbReference type="SUPFAM" id="SSF53383">
    <property type="entry name" value="PLP-dependent transferases"/>
    <property type="match status" value="1"/>
</dbReference>
<dbReference type="InterPro" id="IPR015422">
    <property type="entry name" value="PyrdxlP-dep_Trfase_small"/>
</dbReference>
<dbReference type="InterPro" id="IPR015421">
    <property type="entry name" value="PyrdxlP-dep_Trfase_major"/>
</dbReference>
<keyword evidence="3" id="KW-0808">Transferase</keyword>
<keyword evidence="4" id="KW-1185">Reference proteome</keyword>
<protein>
    <submittedName>
        <fullName evidence="3">Aminotransferase class V-fold PLP-dependent enzyme</fullName>
    </submittedName>
</protein>
<evidence type="ECO:0000256" key="1">
    <source>
        <dbReference type="ARBA" id="ARBA00022898"/>
    </source>
</evidence>
<dbReference type="Proteomes" id="UP001239462">
    <property type="component" value="Unassembled WGS sequence"/>
</dbReference>
<dbReference type="Pfam" id="PF00266">
    <property type="entry name" value="Aminotran_5"/>
    <property type="match status" value="1"/>
</dbReference>
<sequence length="387" mass="43012">MRHHWQLNPEIDFLNHGSFGATPRVITQAREVWLEKLEADPIRFLAPERELEPKLDSVRLVVAESVGCAPKDLVFVRNATDGVNAVVQSFPLQAGDDIVITDHGYNACNNAIRYAADRSGATVRVAKIPFPVTGPDDVLRGIESTMTARTRLLVVDHVTSPTGLVFPIDQLIRLARRNGTRVLVDGAHAPGMLPLDLTQIGADYYTANHHKWWCAPKASGFLYVAEAWHEEVRPTVISHGSNLRTEGRSRFHAEFDWPGTYDVTPILCVPDAIDFLGSLVDDGIKGLMQRNHQMALRSRDLLESALKTGDRTPDDMIGSLAAVRLPSTKLNSQSDLSAFKRYLYEKQKIEAPVYFGPGSQPMLRVSLQAYNTLEQVERLADLLTKSL</sequence>